<dbReference type="EMBL" id="PGET01000001">
    <property type="protein sequence ID" value="PJJ26867.1"/>
    <property type="molecule type" value="Genomic_DNA"/>
</dbReference>
<evidence type="ECO:0000256" key="6">
    <source>
        <dbReference type="SAM" id="Phobius"/>
    </source>
</evidence>
<dbReference type="InterPro" id="IPR051206">
    <property type="entry name" value="NAMLAA_amidase_2"/>
</dbReference>
<keyword evidence="6" id="KW-1133">Transmembrane helix</keyword>
<dbReference type="InterPro" id="IPR036505">
    <property type="entry name" value="Amidase/PGRP_sf"/>
</dbReference>
<dbReference type="Proteomes" id="UP000231092">
    <property type="component" value="Unassembled WGS sequence"/>
</dbReference>
<comment type="catalytic activity">
    <reaction evidence="1">
        <text>Hydrolyzes the link between N-acetylmuramoyl residues and L-amino acid residues in certain cell-wall glycopeptides.</text>
        <dbReference type="EC" id="3.5.1.28"/>
    </reaction>
</comment>
<evidence type="ECO:0000256" key="1">
    <source>
        <dbReference type="ARBA" id="ARBA00001561"/>
    </source>
</evidence>
<keyword evidence="3" id="KW-0378">Hydrolase</keyword>
<evidence type="ECO:0000256" key="5">
    <source>
        <dbReference type="SAM" id="MobiDB-lite"/>
    </source>
</evidence>
<sequence>MTNQTKESYDELERRRHARIRRQKQKKQKKRRRIIYIVVRVFILTIALAGIAWGISLLFFQNYVDLKRVTMPDWVEEDYIEPNPYSRPGREMKRADGIVVHYVANPGTTAKQNLNYFDSLKNQTGDKKISASSHFMIGLEGEILQGIPIYEVAYATSKEKNMDTVSIECCHPDETGKFNDETYDSLVKLTAWLCRNLGLTEKDVIRHYDATGKDCPRYFVAHEDAWKKFLSDVKAARKLPDEGKNLQ</sequence>
<dbReference type="GO" id="GO:0071555">
    <property type="term" value="P:cell wall organization"/>
    <property type="evidence" value="ECO:0007669"/>
    <property type="project" value="UniProtKB-KW"/>
</dbReference>
<keyword evidence="6" id="KW-0812">Transmembrane</keyword>
<evidence type="ECO:0000259" key="7">
    <source>
        <dbReference type="SMART" id="SM00644"/>
    </source>
</evidence>
<dbReference type="Gene3D" id="3.40.80.10">
    <property type="entry name" value="Peptidoglycan recognition protein-like"/>
    <property type="match status" value="1"/>
</dbReference>
<dbReference type="Pfam" id="PF01510">
    <property type="entry name" value="Amidase_2"/>
    <property type="match status" value="1"/>
</dbReference>
<evidence type="ECO:0000256" key="3">
    <source>
        <dbReference type="ARBA" id="ARBA00022801"/>
    </source>
</evidence>
<dbReference type="PANTHER" id="PTHR30417">
    <property type="entry name" value="N-ACETYLMURAMOYL-L-ALANINE AMIDASE AMID"/>
    <property type="match status" value="1"/>
</dbReference>
<dbReference type="AlphaFoldDB" id="A0A2M8Z0B4"/>
<comment type="caution">
    <text evidence="8">The sequence shown here is derived from an EMBL/GenBank/DDBJ whole genome shotgun (WGS) entry which is preliminary data.</text>
</comment>
<feature type="transmembrane region" description="Helical" evidence="6">
    <location>
        <begin position="34"/>
        <end position="60"/>
    </location>
</feature>
<dbReference type="SUPFAM" id="SSF55846">
    <property type="entry name" value="N-acetylmuramoyl-L-alanine amidase-like"/>
    <property type="match status" value="1"/>
</dbReference>
<protein>
    <recommendedName>
        <fullName evidence="2">N-acetylmuramoyl-L-alanine amidase</fullName>
        <ecNumber evidence="2">3.5.1.28</ecNumber>
    </recommendedName>
</protein>
<dbReference type="EC" id="3.5.1.28" evidence="2"/>
<accession>A0A2M8Z0B4</accession>
<evidence type="ECO:0000313" key="8">
    <source>
        <dbReference type="EMBL" id="PJJ26867.1"/>
    </source>
</evidence>
<proteinExistence type="predicted"/>
<feature type="compositionally biased region" description="Basic residues" evidence="5">
    <location>
        <begin position="15"/>
        <end position="25"/>
    </location>
</feature>
<feature type="domain" description="N-acetylmuramoyl-L-alanine amidase" evidence="7">
    <location>
        <begin position="83"/>
        <end position="217"/>
    </location>
</feature>
<keyword evidence="4" id="KW-0961">Cell wall biogenesis/degradation</keyword>
<gene>
    <name evidence="8" type="ORF">H171_0312</name>
</gene>
<dbReference type="InterPro" id="IPR002502">
    <property type="entry name" value="Amidase_domain"/>
</dbReference>
<dbReference type="OrthoDB" id="9794294at2"/>
<reference evidence="8 9" key="1">
    <citation type="submission" date="2017-11" db="EMBL/GenBank/DDBJ databases">
        <title>Understudied soil microbes with underappreciated capabilities: Untangling the Clostridium saccharolyticum group.</title>
        <authorList>
            <person name="Leschine S."/>
        </authorList>
    </citation>
    <scope>NUCLEOTIDE SEQUENCE [LARGE SCALE GENOMIC DNA]</scope>
    <source>
        <strain evidence="8 9">18A</strain>
    </source>
</reference>
<organism evidence="8 9">
    <name type="scientific">[Clostridium] celerecrescens 18A</name>
    <dbReference type="NCBI Taxonomy" id="1286362"/>
    <lineage>
        <taxon>Bacteria</taxon>
        <taxon>Bacillati</taxon>
        <taxon>Bacillota</taxon>
        <taxon>Clostridia</taxon>
        <taxon>Lachnospirales</taxon>
        <taxon>Lachnospiraceae</taxon>
        <taxon>Lacrimispora</taxon>
    </lineage>
</organism>
<feature type="region of interest" description="Disordered" evidence="5">
    <location>
        <begin position="1"/>
        <end position="25"/>
    </location>
</feature>
<name>A0A2M8Z0B4_9FIRM</name>
<dbReference type="RefSeq" id="WP_100303574.1">
    <property type="nucleotide sequence ID" value="NZ_PGET01000001.1"/>
</dbReference>
<dbReference type="PANTHER" id="PTHR30417:SF1">
    <property type="entry name" value="N-ACETYLMURAMOYL-L-ALANINE AMIDASE AMID"/>
    <property type="match status" value="1"/>
</dbReference>
<evidence type="ECO:0000313" key="9">
    <source>
        <dbReference type="Proteomes" id="UP000231092"/>
    </source>
</evidence>
<dbReference type="GO" id="GO:0009253">
    <property type="term" value="P:peptidoglycan catabolic process"/>
    <property type="evidence" value="ECO:0007669"/>
    <property type="project" value="InterPro"/>
</dbReference>
<keyword evidence="6" id="KW-0472">Membrane</keyword>
<evidence type="ECO:0000256" key="4">
    <source>
        <dbReference type="ARBA" id="ARBA00023316"/>
    </source>
</evidence>
<dbReference type="GO" id="GO:0009254">
    <property type="term" value="P:peptidoglycan turnover"/>
    <property type="evidence" value="ECO:0007669"/>
    <property type="project" value="TreeGrafter"/>
</dbReference>
<dbReference type="GO" id="GO:0008745">
    <property type="term" value="F:N-acetylmuramoyl-L-alanine amidase activity"/>
    <property type="evidence" value="ECO:0007669"/>
    <property type="project" value="UniProtKB-EC"/>
</dbReference>
<dbReference type="CDD" id="cd06583">
    <property type="entry name" value="PGRP"/>
    <property type="match status" value="1"/>
</dbReference>
<dbReference type="SMART" id="SM00644">
    <property type="entry name" value="Ami_2"/>
    <property type="match status" value="1"/>
</dbReference>
<evidence type="ECO:0000256" key="2">
    <source>
        <dbReference type="ARBA" id="ARBA00011901"/>
    </source>
</evidence>